<sequence length="411" mass="47861">MAQSQTKLDGLEPFYGWYMRVVLIIKNCLKRTNSMITAFADESGNNSFKFDSQGSHFIVATVICNSEKVQDLEKQVDIIRQNHNFQTGEIKSSGVAGNHKRRLNILNDIVKLDISVYAVIVDKRELKGQGFNYKKSFYKYLNNLLYKELFRTFPQLDLFVDEHGGNDYMLEFKNYVYKNHQKNLFSGSQFGIQNSKQSNLIQIADFVAGTIAYIYDETKKSEYSEEFKTVLKPIVSDFNFFPKEYNFKEFNESNTDESYSPLIAEVSILRINNFIEKEVGNDQQKIDQINFLKLLLLFQRVYYKSRYISTKEIFNHLSQSRESKLSEEYFRSKIVGNLRDNGILISSSPKGYKIPTTEKDLYSFIKHGNRIILPMLNRINEMHKAIMLASGNKLDLLANEEFKELKKIINN</sequence>
<dbReference type="InterPro" id="IPR024524">
    <property type="entry name" value="DUF3800"/>
</dbReference>
<evidence type="ECO:0000313" key="1">
    <source>
        <dbReference type="EMBL" id="MFE3870534.1"/>
    </source>
</evidence>
<dbReference type="Proteomes" id="UP001600107">
    <property type="component" value="Unassembled WGS sequence"/>
</dbReference>
<organism evidence="1 2">
    <name type="scientific">Flavobacterium zhoui</name>
    <dbReference type="NCBI Taxonomy" id="3230414"/>
    <lineage>
        <taxon>Bacteria</taxon>
        <taxon>Pseudomonadati</taxon>
        <taxon>Bacteroidota</taxon>
        <taxon>Flavobacteriia</taxon>
        <taxon>Flavobacteriales</taxon>
        <taxon>Flavobacteriaceae</taxon>
        <taxon>Flavobacterium</taxon>
    </lineage>
</organism>
<accession>A0ABW6I2P0</accession>
<keyword evidence="2" id="KW-1185">Reference proteome</keyword>
<name>A0ABW6I2P0_9FLAO</name>
<dbReference type="EMBL" id="JBHZPY010000003">
    <property type="protein sequence ID" value="MFE3870534.1"/>
    <property type="molecule type" value="Genomic_DNA"/>
</dbReference>
<evidence type="ECO:0000313" key="2">
    <source>
        <dbReference type="Proteomes" id="UP001600107"/>
    </source>
</evidence>
<dbReference type="Pfam" id="PF12686">
    <property type="entry name" value="DUF3800"/>
    <property type="match status" value="1"/>
</dbReference>
<gene>
    <name evidence="1" type="ORF">ACFX5F_04800</name>
</gene>
<protein>
    <submittedName>
        <fullName evidence="1">DUF3800 domain-containing protein</fullName>
    </submittedName>
</protein>
<reference evidence="1 2" key="1">
    <citation type="submission" date="2024-06" db="EMBL/GenBank/DDBJ databases">
        <title>Flavobacterium spp. isolated from glacier.</title>
        <authorList>
            <person name="Han D."/>
        </authorList>
    </citation>
    <scope>NUCLEOTIDE SEQUENCE [LARGE SCALE GENOMIC DNA]</scope>
    <source>
        <strain evidence="1 2">ZS1P70</strain>
    </source>
</reference>
<proteinExistence type="predicted"/>
<comment type="caution">
    <text evidence="1">The sequence shown here is derived from an EMBL/GenBank/DDBJ whole genome shotgun (WGS) entry which is preliminary data.</text>
</comment>
<dbReference type="RefSeq" id="WP_379850434.1">
    <property type="nucleotide sequence ID" value="NZ_JBHZPY010000003.1"/>
</dbReference>